<dbReference type="EnsemblMetazoa" id="G5470.1">
    <property type="protein sequence ID" value="G5470.1:cds"/>
    <property type="gene ID" value="G5470"/>
</dbReference>
<evidence type="ECO:0000259" key="19">
    <source>
        <dbReference type="PROSITE" id="PS51233"/>
    </source>
</evidence>
<protein>
    <recommendedName>
        <fullName evidence="22">Fibrillin-2</fullName>
    </recommendedName>
</protein>
<dbReference type="FunFam" id="2.10.25.10:FF:000506">
    <property type="entry name" value="Adhesion G protein-coupled receptor E1"/>
    <property type="match status" value="1"/>
</dbReference>
<comment type="subcellular location">
    <subcellularLocation>
        <location evidence="1">Membrane</location>
        <topology evidence="1">Single-pass type I membrane protein</topology>
    </subcellularLocation>
    <subcellularLocation>
        <location evidence="2">Secreted</location>
    </subcellularLocation>
</comment>
<dbReference type="SMART" id="SM00179">
    <property type="entry name" value="EGF_CA"/>
    <property type="match status" value="26"/>
</dbReference>
<name>A0A8W8NBA5_MAGGI</name>
<feature type="compositionally biased region" description="Polar residues" evidence="16">
    <location>
        <begin position="2328"/>
        <end position="2338"/>
    </location>
</feature>
<evidence type="ECO:0000256" key="3">
    <source>
        <dbReference type="ARBA" id="ARBA00022525"/>
    </source>
</evidence>
<keyword evidence="4 15" id="KW-0245">EGF-like domain</keyword>
<dbReference type="Gene3D" id="2.10.25.10">
    <property type="entry name" value="Laminin"/>
    <property type="match status" value="25"/>
</dbReference>
<feature type="disulfide bond" evidence="15">
    <location>
        <begin position="692"/>
        <end position="701"/>
    </location>
</feature>
<dbReference type="FunFam" id="2.10.25.10:FF:000202">
    <property type="entry name" value="Multiple epidermal growth factor-like domains 8"/>
    <property type="match status" value="1"/>
</dbReference>
<dbReference type="InterPro" id="IPR003886">
    <property type="entry name" value="NIDO_dom"/>
</dbReference>
<dbReference type="CDD" id="cd00054">
    <property type="entry name" value="EGF_CA"/>
    <property type="match status" value="14"/>
</dbReference>
<organism evidence="20 21">
    <name type="scientific">Magallana gigas</name>
    <name type="common">Pacific oyster</name>
    <name type="synonym">Crassostrea gigas</name>
    <dbReference type="NCBI Taxonomy" id="29159"/>
    <lineage>
        <taxon>Eukaryota</taxon>
        <taxon>Metazoa</taxon>
        <taxon>Spiralia</taxon>
        <taxon>Lophotrochozoa</taxon>
        <taxon>Mollusca</taxon>
        <taxon>Bivalvia</taxon>
        <taxon>Autobranchia</taxon>
        <taxon>Pteriomorphia</taxon>
        <taxon>Ostreida</taxon>
        <taxon>Ostreoidea</taxon>
        <taxon>Ostreidae</taxon>
        <taxon>Magallana</taxon>
    </lineage>
</organism>
<evidence type="ECO:0000256" key="1">
    <source>
        <dbReference type="ARBA" id="ARBA00004479"/>
    </source>
</evidence>
<dbReference type="FunFam" id="2.10.25.10:FF:000014">
    <property type="entry name" value="Latent-transforming growth factor beta-binding protein 3"/>
    <property type="match status" value="1"/>
</dbReference>
<keyword evidence="5" id="KW-0254">Endocytosis</keyword>
<keyword evidence="7" id="KW-0732">Signal</keyword>
<dbReference type="PROSITE" id="PS00010">
    <property type="entry name" value="ASX_HYDROXYL"/>
    <property type="match status" value="19"/>
</dbReference>
<evidence type="ECO:0000256" key="5">
    <source>
        <dbReference type="ARBA" id="ARBA00022583"/>
    </source>
</evidence>
<dbReference type="GO" id="GO:0006897">
    <property type="term" value="P:endocytosis"/>
    <property type="evidence" value="ECO:0007669"/>
    <property type="project" value="UniProtKB-KW"/>
</dbReference>
<evidence type="ECO:0000256" key="16">
    <source>
        <dbReference type="SAM" id="MobiDB-lite"/>
    </source>
</evidence>
<dbReference type="Pfam" id="PF12662">
    <property type="entry name" value="cEGF"/>
    <property type="match status" value="1"/>
</dbReference>
<feature type="domain" description="EGF-like" evidence="18">
    <location>
        <begin position="958"/>
        <end position="998"/>
    </location>
</feature>
<keyword evidence="14" id="KW-0325">Glycoprotein</keyword>
<dbReference type="Gene3D" id="2.40.155.10">
    <property type="entry name" value="Green fluorescent protein"/>
    <property type="match status" value="1"/>
</dbReference>
<feature type="domain" description="EGF-like" evidence="18">
    <location>
        <begin position="1131"/>
        <end position="1170"/>
    </location>
</feature>
<dbReference type="GO" id="GO:0048513">
    <property type="term" value="P:animal organ development"/>
    <property type="evidence" value="ECO:0007669"/>
    <property type="project" value="UniProtKB-ARBA"/>
</dbReference>
<evidence type="ECO:0000313" key="20">
    <source>
        <dbReference type="EnsemblMetazoa" id="G5470.1:cds"/>
    </source>
</evidence>
<dbReference type="GO" id="GO:0048731">
    <property type="term" value="P:system development"/>
    <property type="evidence" value="ECO:0007669"/>
    <property type="project" value="UniProtKB-ARBA"/>
</dbReference>
<keyword evidence="10 17" id="KW-1133">Transmembrane helix</keyword>
<dbReference type="InterPro" id="IPR049883">
    <property type="entry name" value="NOTCH1_EGF-like"/>
</dbReference>
<dbReference type="InterPro" id="IPR024731">
    <property type="entry name" value="NELL2-like_EGF"/>
</dbReference>
<dbReference type="PROSITE" id="PS01186">
    <property type="entry name" value="EGF_2"/>
    <property type="match status" value="22"/>
</dbReference>
<evidence type="ECO:0000256" key="2">
    <source>
        <dbReference type="ARBA" id="ARBA00004613"/>
    </source>
</evidence>
<feature type="domain" description="EGF-like" evidence="18">
    <location>
        <begin position="1742"/>
        <end position="1781"/>
    </location>
</feature>
<dbReference type="InterPro" id="IPR001846">
    <property type="entry name" value="VWF_type-D"/>
</dbReference>
<feature type="domain" description="EGF-like" evidence="18">
    <location>
        <begin position="1661"/>
        <end position="1700"/>
    </location>
</feature>
<reference evidence="20" key="1">
    <citation type="submission" date="2022-08" db="UniProtKB">
        <authorList>
            <consortium name="EnsemblMetazoa"/>
        </authorList>
    </citation>
    <scope>IDENTIFICATION</scope>
    <source>
        <strain evidence="20">05x7-T-G4-1.051#20</strain>
    </source>
</reference>
<keyword evidence="6 17" id="KW-0812">Transmembrane</keyword>
<dbReference type="PROSITE" id="PS50026">
    <property type="entry name" value="EGF_3"/>
    <property type="match status" value="19"/>
</dbReference>
<dbReference type="PROSITE" id="PS01187">
    <property type="entry name" value="EGF_CA"/>
    <property type="match status" value="8"/>
</dbReference>
<keyword evidence="13" id="KW-0675">Receptor</keyword>
<evidence type="ECO:0000256" key="10">
    <source>
        <dbReference type="ARBA" id="ARBA00022989"/>
    </source>
</evidence>
<dbReference type="GO" id="GO:0016020">
    <property type="term" value="C:membrane"/>
    <property type="evidence" value="ECO:0007669"/>
    <property type="project" value="UniProtKB-SubCell"/>
</dbReference>
<dbReference type="InterPro" id="IPR009017">
    <property type="entry name" value="GFP"/>
</dbReference>
<dbReference type="SUPFAM" id="SSF57196">
    <property type="entry name" value="EGF/Laminin"/>
    <property type="match status" value="4"/>
</dbReference>
<evidence type="ECO:0000256" key="4">
    <source>
        <dbReference type="ARBA" id="ARBA00022536"/>
    </source>
</evidence>
<evidence type="ECO:0000256" key="6">
    <source>
        <dbReference type="ARBA" id="ARBA00022692"/>
    </source>
</evidence>
<feature type="domain" description="EGF-like" evidence="18">
    <location>
        <begin position="1863"/>
        <end position="1903"/>
    </location>
</feature>
<feature type="domain" description="EGF-like" evidence="18">
    <location>
        <begin position="1945"/>
        <end position="1985"/>
    </location>
</feature>
<keyword evidence="21" id="KW-1185">Reference proteome</keyword>
<dbReference type="InterPro" id="IPR000742">
    <property type="entry name" value="EGF"/>
</dbReference>
<dbReference type="FunFam" id="2.10.25.10:FF:000038">
    <property type="entry name" value="Fibrillin 2"/>
    <property type="match status" value="9"/>
</dbReference>
<evidence type="ECO:0000256" key="11">
    <source>
        <dbReference type="ARBA" id="ARBA00023136"/>
    </source>
</evidence>
<sequence>MSSSAVSERKIICPFWTDLTSGNRIYYNTYTRGTWGDSTTLEKGNRIIRSYYGDDFPYFEATWMLKVTWKDMALYSDRRQTVTVPSYFDNGWIQHVHNLLLHRRELEFHRWLGYFNWIPGNRGSPGFWIYKLTTEIRYVGNELSCFNWYIRNKVQQMDVVLRNRRQWWSNICPCQLDWLQFDGGFQYSRTDYTNGVICYASMVSFIGSAECCYSIRNTWFGWFGWSWWSSWRFGSTTRTWTRPAAGTLLEYSPFFDTSLYYNEDLQPKDQCCSTGHCDWYYEVRPRTWCYRVSRFWISWLFGDPHINTLDGHQYTFNGYDEYVLLRINTTDKQFELQARTDLAERANGTTINATIFSAFAARDDTGAFVQVELSRHKDRMYIRGNDQDLTNHFEADNSYRFSNRNLSITRDNQTYIATFLRTSITLKVTLGVRFLTIEAVVDSKYNGTVTGLMGNFDGDSNNDFVLPNGTILQAEDVISERKIHNNFGQMWAVNEETSIFHYVSGLSHRDHSHPDFVPFFVDEYPEEQRNASRAACGGDSASQACIFDYLATGDKQLALSSGNTDTSNREDLVNIENEPPFIDGDEVIHVEVNKTGRIRFNASDDKGFTYRILEQPNVGFTFNNETGVALWTPVDTIATSISVTVVDSDGVSAPAMDIIMIMCSSCSHHGVCNYNRTRDASNSTFRLARCICDQGYTGDDCELDEDACAESPCVHGRTCIDLTATEELRLGRGYNCSDCPTGYADIDNKCQDVNECNDTTVTVCQQTCENTEGSYVCHCFHGYREAGGVCQDINECSEGTSGCEQNCDNSDGAFVCSCVSGFQLQVDNRSCIQTESDLCKRAGLVCQYACDNSSGVYQCICPAGFELAANNENCQDINECERRICSQQCTDTEGSYACSCFPGYQLNADRTTCSQCVAPYYGEGCSRMCQCGAGMDRCDPIRGCVCMPGWTGTNCNQDIDECSANRSICGTDKICHNTQGSFQCECRQGYQKVQDDCRDITECENAGLHNCSSLTSECKNRDGGFSCQCRTGYIQRNVYECEDFDECESNVDGCSQICINVNGSYDCDCYFGFSLDDDRKTCSKVQDVCLLFPGLNCSYGCKQDPNNQTVGHCFCPEGFILNELDMSSCIDVNECGNSELNKCSLKDTCINTQGSFNCSCPRGMYLENDERTCTVCDGFSYGWNCETPCECGVGASHCDPELGCQCKGGWAGIKCDADINECTRQNPCNGSNQECRNIPGSYECVCRSGYQENSGFCTDIDECANLPCTQLCNNTIGSYHCGCNSGFALVDNSRCIDIDECSLPVKPCDQLCTNTIGGYKCSCHLGYLLNTTTRRDCYAKTECLNSTATCSQNCGVLSDGSEYCFCRTGYELESKDNKTCIDKDDCSPNPCSDTCTEKGPGEGYTCSCEIGKFVDEDQRTCRDCSVWTYGNNCGQQCTCDLEKSVSCDAVNGTCLCKTGWYGANCGADVDECTQTSTCPTSSRCVNSPGSYSCECDTGTTMANGECVVEFCMMSYQSMFISLECLMANGECVECPANTYGLNCQSQCDCHVQNTVACNKKNGSCLCKTGWTGHNCSVDVKECTMTPEICGDNSVCVEEIGSFSCLCNQGFEKSSFRNCSNIDECALAKHTCHRNAACMDTVGSYRCSCNQGYTGDGHSCSDIDECSSSNVCHPNAMCNNTVGSYICKCNPGYTGDGKNCTNIDECALGRYTCDRNAECMDTVGGYRCSCSPGYTGDGRSCSDIDECSSSNVCHPNAMCNNTVGSYICECSPGYTGDGKSCSDIDECSSSNVCHANAMCNNTMGSYICECNPGFTGDGKSCTDVDECLTQEANCDQNAVCTNTIGSFVCSCKDGFQGNGTFCTDVNECTRPVQPCDTQATCTNTIGSYQCSCNPGFYGNGQTCLENDECTENTHDCHANASCTNTYGHFYCECYPGFFGSGRNCTDVNECQDGSNECHLNATCYNSVGNYSCECDIGFSGNGFHCQECQNMTYGVNCKNQCLCNTSNTRTCNRENGTCMCKNGWTGNTCDEDIPECTNTPQICGPNSRCNEVQGSYQCLCEEGYQMSANLECQNINECNTTRHNCHPNAQCKDTEGHYTCSCKSGFTGNGTYCTAIPMTPSNVSNEEAKYTVKIRFAMAMNQQTLDEQYIQISQNMKSSLTSFYQATITDFQRVVILYLRVGSLIVEHELVTRNTQLDQQKSDITSTMQRLNSGSVKIIYENEEQQITSLELKDPETEQFVNISSASACTIYEAVNPCPKDHQCSETDGQLACSPRPQSDSYKLTFGLGVGISVAATIIIMAVIVYVYMKRSGNTCMREPPRDYDNESETSGNSGDSLIHTSVKGMAKRLDTTGISGPFSLPRVTANQINETGARATQFPHNQHYPRSSRLN</sequence>
<dbReference type="PANTHER" id="PTHR24039">
    <property type="entry name" value="FIBRILLIN-RELATED"/>
    <property type="match status" value="1"/>
</dbReference>
<feature type="domain" description="EGF-like" evidence="18">
    <location>
        <begin position="1782"/>
        <end position="1821"/>
    </location>
</feature>
<dbReference type="InterPro" id="IPR001881">
    <property type="entry name" value="EGF-like_Ca-bd_dom"/>
</dbReference>
<dbReference type="PROSITE" id="PS00022">
    <property type="entry name" value="EGF_1"/>
    <property type="match status" value="1"/>
</dbReference>
<evidence type="ECO:0000256" key="14">
    <source>
        <dbReference type="ARBA" id="ARBA00023180"/>
    </source>
</evidence>
<dbReference type="FunFam" id="2.10.25.10:FF:000005">
    <property type="entry name" value="Fibrillin 2"/>
    <property type="match status" value="1"/>
</dbReference>
<evidence type="ECO:0008006" key="22">
    <source>
        <dbReference type="Google" id="ProtNLM"/>
    </source>
</evidence>
<evidence type="ECO:0000313" key="21">
    <source>
        <dbReference type="Proteomes" id="UP000005408"/>
    </source>
</evidence>
<feature type="domain" description="EGF-like" evidence="18">
    <location>
        <begin position="2031"/>
        <end position="2072"/>
    </location>
</feature>
<feature type="transmembrane region" description="Helical" evidence="17">
    <location>
        <begin position="2283"/>
        <end position="2307"/>
    </location>
</feature>
<feature type="domain" description="EGF-like" evidence="18">
    <location>
        <begin position="1701"/>
        <end position="1741"/>
    </location>
</feature>
<evidence type="ECO:0000256" key="17">
    <source>
        <dbReference type="SAM" id="Phobius"/>
    </source>
</evidence>
<feature type="compositionally biased region" description="Polar residues" evidence="16">
    <location>
        <begin position="2378"/>
        <end position="2391"/>
    </location>
</feature>
<feature type="region of interest" description="Disordered" evidence="16">
    <location>
        <begin position="2371"/>
        <end position="2391"/>
    </location>
</feature>
<dbReference type="InterPro" id="IPR026823">
    <property type="entry name" value="cEGF"/>
</dbReference>
<accession>A0A8W8NBA5</accession>
<evidence type="ECO:0000256" key="9">
    <source>
        <dbReference type="ARBA" id="ARBA00022837"/>
    </source>
</evidence>
<feature type="domain" description="EGF-like" evidence="18">
    <location>
        <begin position="1620"/>
        <end position="1660"/>
    </location>
</feature>
<dbReference type="InterPro" id="IPR018097">
    <property type="entry name" value="EGF_Ca-bd_CS"/>
</dbReference>
<dbReference type="GO" id="GO:0007160">
    <property type="term" value="P:cell-matrix adhesion"/>
    <property type="evidence" value="ECO:0007669"/>
    <property type="project" value="InterPro"/>
</dbReference>
<feature type="domain" description="EGF-like" evidence="18">
    <location>
        <begin position="1218"/>
        <end position="1258"/>
    </location>
</feature>
<keyword evidence="11 17" id="KW-0472">Membrane</keyword>
<feature type="domain" description="VWFD" evidence="19">
    <location>
        <begin position="296"/>
        <end position="499"/>
    </location>
</feature>
<feature type="domain" description="EGF-like" evidence="18">
    <location>
        <begin position="1468"/>
        <end position="1505"/>
    </location>
</feature>
<dbReference type="SMART" id="SM00181">
    <property type="entry name" value="EGF"/>
    <property type="match status" value="32"/>
</dbReference>
<feature type="domain" description="EGF-like" evidence="18">
    <location>
        <begin position="1578"/>
        <end position="1619"/>
    </location>
</feature>
<keyword evidence="12 15" id="KW-1015">Disulfide bond</keyword>
<feature type="domain" description="EGF-like" evidence="18">
    <location>
        <begin position="659"/>
        <end position="702"/>
    </location>
</feature>
<dbReference type="PROSITE" id="PS51233">
    <property type="entry name" value="VWFD"/>
    <property type="match status" value="1"/>
</dbReference>
<dbReference type="PRINTS" id="PR00011">
    <property type="entry name" value="EGFLAMININ"/>
</dbReference>
<dbReference type="GO" id="GO:0005576">
    <property type="term" value="C:extracellular region"/>
    <property type="evidence" value="ECO:0007669"/>
    <property type="project" value="UniProtKB-SubCell"/>
</dbReference>
<evidence type="ECO:0000256" key="12">
    <source>
        <dbReference type="ARBA" id="ARBA00023157"/>
    </source>
</evidence>
<keyword evidence="3" id="KW-0964">Secreted</keyword>
<dbReference type="GO" id="GO:0005509">
    <property type="term" value="F:calcium ion binding"/>
    <property type="evidence" value="ECO:0007669"/>
    <property type="project" value="InterPro"/>
</dbReference>
<keyword evidence="8" id="KW-0677">Repeat</keyword>
<evidence type="ECO:0000256" key="7">
    <source>
        <dbReference type="ARBA" id="ARBA00022729"/>
    </source>
</evidence>
<dbReference type="GO" id="GO:0071944">
    <property type="term" value="C:cell periphery"/>
    <property type="evidence" value="ECO:0007669"/>
    <property type="project" value="UniProtKB-ARBA"/>
</dbReference>
<dbReference type="Pfam" id="PF12947">
    <property type="entry name" value="EGF_3"/>
    <property type="match status" value="9"/>
</dbReference>
<feature type="domain" description="EGF-like" evidence="18">
    <location>
        <begin position="1297"/>
        <end position="1333"/>
    </location>
</feature>
<dbReference type="SUPFAM" id="SSF57184">
    <property type="entry name" value="Growth factor receptor domain"/>
    <property type="match status" value="9"/>
</dbReference>
<dbReference type="FunFam" id="2.10.25.10:FF:000009">
    <property type="entry name" value="Low-density lipoprotein receptor isoform 1"/>
    <property type="match status" value="1"/>
</dbReference>
<proteinExistence type="predicted"/>
<dbReference type="InterPro" id="IPR013783">
    <property type="entry name" value="Ig-like_fold"/>
</dbReference>
<evidence type="ECO:0000259" key="18">
    <source>
        <dbReference type="PROSITE" id="PS50026"/>
    </source>
</evidence>
<dbReference type="Pfam" id="PF06119">
    <property type="entry name" value="NIDO"/>
    <property type="match status" value="1"/>
</dbReference>
<evidence type="ECO:0000256" key="8">
    <source>
        <dbReference type="ARBA" id="ARBA00022737"/>
    </source>
</evidence>
<comment type="caution">
    <text evidence="15">Lacks conserved residue(s) required for the propagation of feature annotation.</text>
</comment>
<feature type="domain" description="EGF-like" evidence="18">
    <location>
        <begin position="1822"/>
        <end position="1862"/>
    </location>
</feature>
<feature type="domain" description="EGF-like" evidence="18">
    <location>
        <begin position="1904"/>
        <end position="1944"/>
    </location>
</feature>
<feature type="domain" description="EGF-like" evidence="18">
    <location>
        <begin position="2073"/>
        <end position="2113"/>
    </location>
</feature>
<dbReference type="InterPro" id="IPR000152">
    <property type="entry name" value="EGF-type_Asp/Asn_hydroxyl_site"/>
</dbReference>
<dbReference type="Gene3D" id="2.60.40.10">
    <property type="entry name" value="Immunoglobulins"/>
    <property type="match status" value="1"/>
</dbReference>
<feature type="region of interest" description="Disordered" evidence="16">
    <location>
        <begin position="2316"/>
        <end position="2338"/>
    </location>
</feature>
<dbReference type="InterPro" id="IPR009030">
    <property type="entry name" value="Growth_fac_rcpt_cys_sf"/>
</dbReference>
<evidence type="ECO:0000256" key="15">
    <source>
        <dbReference type="PROSITE-ProRule" id="PRU00076"/>
    </source>
</evidence>
<dbReference type="SMART" id="SM00216">
    <property type="entry name" value="VWD"/>
    <property type="match status" value="1"/>
</dbReference>
<feature type="domain" description="EGF-like" evidence="18">
    <location>
        <begin position="876"/>
        <end position="914"/>
    </location>
</feature>
<dbReference type="Pfam" id="PF07645">
    <property type="entry name" value="EGF_CA"/>
    <property type="match status" value="13"/>
</dbReference>
<evidence type="ECO:0000256" key="13">
    <source>
        <dbReference type="ARBA" id="ARBA00023170"/>
    </source>
</evidence>
<keyword evidence="9" id="KW-0106">Calcium</keyword>
<dbReference type="Proteomes" id="UP000005408">
    <property type="component" value="Unassembled WGS sequence"/>
</dbReference>